<feature type="region of interest" description="Disordered" evidence="1">
    <location>
        <begin position="137"/>
        <end position="176"/>
    </location>
</feature>
<name>A0A1E5UN10_9POAL</name>
<feature type="compositionally biased region" description="Polar residues" evidence="1">
    <location>
        <begin position="153"/>
        <end position="165"/>
    </location>
</feature>
<dbReference type="AlphaFoldDB" id="A0A1E5UN10"/>
<reference evidence="2 3" key="1">
    <citation type="submission" date="2016-09" db="EMBL/GenBank/DDBJ databases">
        <title>The draft genome of Dichanthelium oligosanthes: A C3 panicoid grass species.</title>
        <authorList>
            <person name="Studer A.J."/>
            <person name="Schnable J.C."/>
            <person name="Brutnell T.P."/>
        </authorList>
    </citation>
    <scope>NUCLEOTIDE SEQUENCE [LARGE SCALE GENOMIC DNA]</scope>
    <source>
        <strain evidence="3">cv. Kellogg 1175</strain>
        <tissue evidence="2">Leaf</tissue>
    </source>
</reference>
<dbReference type="Proteomes" id="UP000095767">
    <property type="component" value="Unassembled WGS sequence"/>
</dbReference>
<dbReference type="EMBL" id="LWDX02070875">
    <property type="protein sequence ID" value="OEL14175.1"/>
    <property type="molecule type" value="Genomic_DNA"/>
</dbReference>
<sequence>MCSVAPPAALGFDATAFLDQRRGVAAVAPVACGVMARKPVRRVGAVASSTQKRSRDGFDGKIRDREGFAAGEVSVIPAPGQQRLQERMMAELDAIRVLHRKAVLLSGGAARASKSKHDARFLAAGTRTVVAPTEVAAKRKMMSPSKPAPEAVKQTTEPAKQQQQRPVKRATPPPTKRLVAKPVDKALEILKRRRLEKIAQARERCREEVLEMERTALPDETVYPQDLQELGIAFQYAVTRTRRQAESSRLNGGE</sequence>
<comment type="caution">
    <text evidence="2">The sequence shown here is derived from an EMBL/GenBank/DDBJ whole genome shotgun (WGS) entry which is preliminary data.</text>
</comment>
<accession>A0A1E5UN10</accession>
<evidence type="ECO:0000313" key="3">
    <source>
        <dbReference type="Proteomes" id="UP000095767"/>
    </source>
</evidence>
<protein>
    <submittedName>
        <fullName evidence="2">Uncharacterized protein</fullName>
    </submittedName>
</protein>
<gene>
    <name evidence="2" type="ORF">BAE44_0024806</name>
</gene>
<keyword evidence="3" id="KW-1185">Reference proteome</keyword>
<proteinExistence type="predicted"/>
<organism evidence="2 3">
    <name type="scientific">Dichanthelium oligosanthes</name>
    <dbReference type="NCBI Taxonomy" id="888268"/>
    <lineage>
        <taxon>Eukaryota</taxon>
        <taxon>Viridiplantae</taxon>
        <taxon>Streptophyta</taxon>
        <taxon>Embryophyta</taxon>
        <taxon>Tracheophyta</taxon>
        <taxon>Spermatophyta</taxon>
        <taxon>Magnoliopsida</taxon>
        <taxon>Liliopsida</taxon>
        <taxon>Poales</taxon>
        <taxon>Poaceae</taxon>
        <taxon>PACMAD clade</taxon>
        <taxon>Panicoideae</taxon>
        <taxon>Panicodae</taxon>
        <taxon>Paniceae</taxon>
        <taxon>Dichantheliinae</taxon>
        <taxon>Dichanthelium</taxon>
    </lineage>
</organism>
<evidence type="ECO:0000256" key="1">
    <source>
        <dbReference type="SAM" id="MobiDB-lite"/>
    </source>
</evidence>
<dbReference type="OrthoDB" id="696789at2759"/>
<evidence type="ECO:0000313" key="2">
    <source>
        <dbReference type="EMBL" id="OEL14175.1"/>
    </source>
</evidence>